<name>A0AB34JB74_PRYPA</name>
<gene>
    <name evidence="1" type="ORF">AB1Y20_002481</name>
</gene>
<sequence length="342" mass="37660">MSALPIFLVATALPWAVFAVRRLVSKLPRWFHFVSSTPPSLPSLPPVSVDSAALPEGLLLALLQSDDLCVALLCAMPPAVAVRVGFTCKSALDRLTDRRVAAQCARFMGRRPATTPGEPIDGNTRLCDVPPHERLGFTRAEPPGRHEAGGEGGAHLMPHGRVWTFERLHLRHLAPVFREVSFRFASDRLCKESVDHRLIPCLRRHPGLRLRVLGYARQETSPELGRALAHARAVRVRQALVRAMQSVGRWLDEDPDLGVHPSGFEAGGRDLEKRIEFYQGNVTLVGGAHIQAIGMWPASFSDWTRFGRIRALKDAHTHGREAACDIAEVVIVGFEPMSALAM</sequence>
<reference evidence="1 2" key="1">
    <citation type="journal article" date="2024" name="Science">
        <title>Giant polyketide synthase enzymes in the biosynthesis of giant marine polyether toxins.</title>
        <authorList>
            <person name="Fallon T.R."/>
            <person name="Shende V.V."/>
            <person name="Wierzbicki I.H."/>
            <person name="Pendleton A.L."/>
            <person name="Watervoot N.F."/>
            <person name="Auber R.P."/>
            <person name="Gonzalez D.J."/>
            <person name="Wisecaver J.H."/>
            <person name="Moore B.S."/>
        </authorList>
    </citation>
    <scope>NUCLEOTIDE SEQUENCE [LARGE SCALE GENOMIC DNA]</scope>
    <source>
        <strain evidence="1 2">12B1</strain>
    </source>
</reference>
<dbReference type="EMBL" id="JBGBPQ010000011">
    <property type="protein sequence ID" value="KAL1515866.1"/>
    <property type="molecule type" value="Genomic_DNA"/>
</dbReference>
<dbReference type="Proteomes" id="UP001515480">
    <property type="component" value="Unassembled WGS sequence"/>
</dbReference>
<accession>A0AB34JB74</accession>
<organism evidence="1 2">
    <name type="scientific">Prymnesium parvum</name>
    <name type="common">Toxic golden alga</name>
    <dbReference type="NCBI Taxonomy" id="97485"/>
    <lineage>
        <taxon>Eukaryota</taxon>
        <taxon>Haptista</taxon>
        <taxon>Haptophyta</taxon>
        <taxon>Prymnesiophyceae</taxon>
        <taxon>Prymnesiales</taxon>
        <taxon>Prymnesiaceae</taxon>
        <taxon>Prymnesium</taxon>
    </lineage>
</organism>
<comment type="caution">
    <text evidence="1">The sequence shown here is derived from an EMBL/GenBank/DDBJ whole genome shotgun (WGS) entry which is preliminary data.</text>
</comment>
<evidence type="ECO:0000313" key="2">
    <source>
        <dbReference type="Proteomes" id="UP001515480"/>
    </source>
</evidence>
<proteinExistence type="predicted"/>
<keyword evidence="2" id="KW-1185">Reference proteome</keyword>
<protein>
    <recommendedName>
        <fullName evidence="3">F-box domain-containing protein</fullName>
    </recommendedName>
</protein>
<dbReference type="InterPro" id="IPR036737">
    <property type="entry name" value="OmpA-like_sf"/>
</dbReference>
<dbReference type="SUPFAM" id="SSF103088">
    <property type="entry name" value="OmpA-like"/>
    <property type="match status" value="1"/>
</dbReference>
<evidence type="ECO:0008006" key="3">
    <source>
        <dbReference type="Google" id="ProtNLM"/>
    </source>
</evidence>
<evidence type="ECO:0000313" key="1">
    <source>
        <dbReference type="EMBL" id="KAL1515866.1"/>
    </source>
</evidence>
<dbReference type="AlphaFoldDB" id="A0AB34JB74"/>